<reference evidence="1 2" key="1">
    <citation type="journal article" date="2010" name="Stand. Genomic Sci.">
        <title>Complete genome sequence of Geodermatophilus obscurus type strain (G-20).</title>
        <authorList>
            <person name="Ivanova N."/>
            <person name="Sikorski J."/>
            <person name="Jando M."/>
            <person name="Munk C."/>
            <person name="Lapidus A."/>
            <person name="Glavina Del Rio T."/>
            <person name="Copeland A."/>
            <person name="Tice H."/>
            <person name="Cheng J.-F."/>
            <person name="Lucas S."/>
            <person name="Chen F."/>
            <person name="Nolan M."/>
            <person name="Bruce D."/>
            <person name="Goodwin L."/>
            <person name="Pitluck S."/>
            <person name="Mavromatis K."/>
            <person name="Mikhailova N."/>
            <person name="Pati A."/>
            <person name="Chen A."/>
            <person name="Palaniappan K."/>
            <person name="Land M."/>
            <person name="Hauser L."/>
            <person name="Chang Y.-J."/>
            <person name="Jeffries C.D."/>
            <person name="Meincke L."/>
            <person name="Brettin T."/>
            <person name="Detter J.C."/>
            <person name="Detter J.C."/>
            <person name="Rohde M."/>
            <person name="Goeker M."/>
            <person name="Bristow J."/>
            <person name="Eisen J.A."/>
            <person name="Markowitz V."/>
            <person name="Hugenholtz P."/>
            <person name="Kyrpides N.C."/>
            <person name="Klenk H.-P."/>
        </authorList>
    </citation>
    <scope>NUCLEOTIDE SEQUENCE [LARGE SCALE GENOMIC DNA]</scope>
    <source>
        <strain evidence="2">ATCC 25078 / DSM 43160 / JCM 3152 / KCC A-0152 / KCTC 9177 / NBRC 13315 / NRRL B-3577 / G-20</strain>
    </source>
</reference>
<dbReference type="OrthoDB" id="5197995at2"/>
<evidence type="ECO:0000313" key="1">
    <source>
        <dbReference type="EMBL" id="ADB74600.1"/>
    </source>
</evidence>
<sequence>MTAATSSTEPIVLLDVDDLAEADLDADLAERLELDGWVYLRSDAAGALADEVRRVVSGTGPRPTPADAASLASAIRCGGAAAASVHDLGIKAAMLAG</sequence>
<dbReference type="HOGENOM" id="CLU_2342748_0_0_11"/>
<dbReference type="AlphaFoldDB" id="D2SEC8"/>
<dbReference type="EMBL" id="CP001867">
    <property type="protein sequence ID" value="ADB74600.1"/>
    <property type="molecule type" value="Genomic_DNA"/>
</dbReference>
<name>D2SEC8_GEOOG</name>
<protein>
    <submittedName>
        <fullName evidence="1">Uncharacterized protein</fullName>
    </submittedName>
</protein>
<organism evidence="1 2">
    <name type="scientific">Geodermatophilus obscurus (strain ATCC 25078 / DSM 43160 / JCM 3152 / CCUG 61914 / KCC A-0152 / KCTC 9177 / NBRC 13315 / NRRL B-3577 / G-20)</name>
    <dbReference type="NCBI Taxonomy" id="526225"/>
    <lineage>
        <taxon>Bacteria</taxon>
        <taxon>Bacillati</taxon>
        <taxon>Actinomycetota</taxon>
        <taxon>Actinomycetes</taxon>
        <taxon>Geodermatophilales</taxon>
        <taxon>Geodermatophilaceae</taxon>
        <taxon>Geodermatophilus</taxon>
    </lineage>
</organism>
<accession>D2SEC8</accession>
<evidence type="ECO:0000313" key="2">
    <source>
        <dbReference type="Proteomes" id="UP000001382"/>
    </source>
</evidence>
<dbReference type="RefSeq" id="WP_012948039.1">
    <property type="nucleotide sequence ID" value="NC_013757.1"/>
</dbReference>
<reference evidence="2" key="2">
    <citation type="submission" date="2010-01" db="EMBL/GenBank/DDBJ databases">
        <title>The complete genome of Geodermatophilus obscurus DSM 43160.</title>
        <authorList>
            <consortium name="US DOE Joint Genome Institute (JGI-PGF)"/>
            <person name="Lucas S."/>
            <person name="Copeland A."/>
            <person name="Lapidus A."/>
            <person name="Glavina del Rio T."/>
            <person name="Dalin E."/>
            <person name="Tice H."/>
            <person name="Bruce D."/>
            <person name="Goodwin L."/>
            <person name="Pitluck S."/>
            <person name="Kyrpides N."/>
            <person name="Mavromatis K."/>
            <person name="Ivanova N."/>
            <person name="Munk A.C."/>
            <person name="Brettin T."/>
            <person name="Detter J.C."/>
            <person name="Han C."/>
            <person name="Larimer F."/>
            <person name="Land M."/>
            <person name="Hauser L."/>
            <person name="Markowitz V."/>
            <person name="Cheng J.-F."/>
            <person name="Hugenholtz P."/>
            <person name="Woyke T."/>
            <person name="Wu D."/>
            <person name="Jando M."/>
            <person name="Schneider S."/>
            <person name="Klenk H.-P."/>
            <person name="Eisen J.A."/>
        </authorList>
    </citation>
    <scope>NUCLEOTIDE SEQUENCE [LARGE SCALE GENOMIC DNA]</scope>
    <source>
        <strain evidence="2">ATCC 25078 / DSM 43160 / JCM 3152 / KCC A-0152 / KCTC 9177 / NBRC 13315 / NRRL B-3577 / G-20</strain>
    </source>
</reference>
<keyword evidence="2" id="KW-1185">Reference proteome</keyword>
<dbReference type="KEGG" id="gob:Gobs_1897"/>
<gene>
    <name evidence="1" type="ordered locus">Gobs_1897</name>
</gene>
<proteinExistence type="predicted"/>
<dbReference type="Proteomes" id="UP000001382">
    <property type="component" value="Chromosome"/>
</dbReference>